<dbReference type="PANTHER" id="PTHR10902">
    <property type="entry name" value="60S RIBOSOMAL PROTEIN L35A"/>
    <property type="match status" value="1"/>
</dbReference>
<dbReference type="RefSeq" id="XP_029242009.1">
    <property type="nucleotide sequence ID" value="XM_029378159.1"/>
</dbReference>
<dbReference type="Gene3D" id="2.40.10.190">
    <property type="entry name" value="translation elongation factor selb, chain A, domain 4"/>
    <property type="match status" value="1"/>
</dbReference>
<gene>
    <name evidence="5" type="ORF">TraAM80_01105</name>
</gene>
<dbReference type="OMA" id="YRTNKHH"/>
<dbReference type="Pfam" id="PF01247">
    <property type="entry name" value="Ribosomal_L35Ae"/>
    <property type="match status" value="1"/>
</dbReference>
<dbReference type="GO" id="GO:0005840">
    <property type="term" value="C:ribosome"/>
    <property type="evidence" value="ECO:0007669"/>
    <property type="project" value="UniProtKB-KW"/>
</dbReference>
<accession>A0A3R7LBR4</accession>
<dbReference type="GO" id="GO:0003735">
    <property type="term" value="F:structural constituent of ribosome"/>
    <property type="evidence" value="ECO:0007669"/>
    <property type="project" value="InterPro"/>
</dbReference>
<dbReference type="EMBL" id="MKGL01000021">
    <property type="protein sequence ID" value="RNF11174.1"/>
    <property type="molecule type" value="Genomic_DNA"/>
</dbReference>
<dbReference type="InterPro" id="IPR009000">
    <property type="entry name" value="Transl_B-barrel_sf"/>
</dbReference>
<reference evidence="5 6" key="1">
    <citation type="journal article" date="2018" name="BMC Genomics">
        <title>Genomic comparison of Trypanosoma conorhini and Trypanosoma rangeli to Trypanosoma cruzi strains of high and low virulence.</title>
        <authorList>
            <person name="Bradwell K.R."/>
            <person name="Koparde V.N."/>
            <person name="Matveyev A.V."/>
            <person name="Serrano M.G."/>
            <person name="Alves J.M."/>
            <person name="Parikh H."/>
            <person name="Huang B."/>
            <person name="Lee V."/>
            <person name="Espinosa-Alvarez O."/>
            <person name="Ortiz P.A."/>
            <person name="Costa-Martins A.G."/>
            <person name="Teixeira M.M."/>
            <person name="Buck G.A."/>
        </authorList>
    </citation>
    <scope>NUCLEOTIDE SEQUENCE [LARGE SCALE GENOMIC DNA]</scope>
    <source>
        <strain evidence="5 6">AM80</strain>
    </source>
</reference>
<dbReference type="AlphaFoldDB" id="A0A3R7LBR4"/>
<sequence length="149" mass="16849">MAMSKKFAGSLAANRSKKIHQLTKKTSTVKRNRKSPRLYMKAVLAGYTRGLHGQNKNTAIVRIENVNTKEDATWYVGKRVCYVYHGYKVKRCVRWSKAPARRSNTRAIWGRVTRPHGGSGSVRVKFNGSPVPASAIGKRVRVYLYPSRI</sequence>
<dbReference type="GeneID" id="40325038"/>
<evidence type="ECO:0000256" key="3">
    <source>
        <dbReference type="ARBA" id="ARBA00023274"/>
    </source>
</evidence>
<organism evidence="5 6">
    <name type="scientific">Trypanosoma rangeli</name>
    <dbReference type="NCBI Taxonomy" id="5698"/>
    <lineage>
        <taxon>Eukaryota</taxon>
        <taxon>Discoba</taxon>
        <taxon>Euglenozoa</taxon>
        <taxon>Kinetoplastea</taxon>
        <taxon>Metakinetoplastina</taxon>
        <taxon>Trypanosomatida</taxon>
        <taxon>Trypanosomatidae</taxon>
        <taxon>Trypanosoma</taxon>
        <taxon>Herpetosoma</taxon>
    </lineage>
</organism>
<dbReference type="GO" id="GO:1990904">
    <property type="term" value="C:ribonucleoprotein complex"/>
    <property type="evidence" value="ECO:0007669"/>
    <property type="project" value="UniProtKB-KW"/>
</dbReference>
<feature type="compositionally biased region" description="Basic residues" evidence="4">
    <location>
        <begin position="15"/>
        <end position="33"/>
    </location>
</feature>
<proteinExistence type="inferred from homology"/>
<evidence type="ECO:0000256" key="2">
    <source>
        <dbReference type="ARBA" id="ARBA00022980"/>
    </source>
</evidence>
<evidence type="ECO:0000313" key="6">
    <source>
        <dbReference type="Proteomes" id="UP000283634"/>
    </source>
</evidence>
<dbReference type="VEuPathDB" id="TriTrypDB:TRSC58_02961"/>
<dbReference type="InterPro" id="IPR038661">
    <property type="entry name" value="Ribosomal_eL33_sf"/>
</dbReference>
<keyword evidence="3" id="KW-0687">Ribonucleoprotein</keyword>
<feature type="region of interest" description="Disordered" evidence="4">
    <location>
        <begin position="1"/>
        <end position="33"/>
    </location>
</feature>
<dbReference type="InterPro" id="IPR001780">
    <property type="entry name" value="Ribosomal_eL33"/>
</dbReference>
<dbReference type="SUPFAM" id="SSF50447">
    <property type="entry name" value="Translation proteins"/>
    <property type="match status" value="1"/>
</dbReference>
<dbReference type="GO" id="GO:0006412">
    <property type="term" value="P:translation"/>
    <property type="evidence" value="ECO:0007669"/>
    <property type="project" value="InterPro"/>
</dbReference>
<evidence type="ECO:0000313" key="5">
    <source>
        <dbReference type="EMBL" id="RNF11174.1"/>
    </source>
</evidence>
<comment type="similarity">
    <text evidence="1">Belongs to the eukaryotic ribosomal protein eL33 family.</text>
</comment>
<dbReference type="HAMAP" id="MF_00573">
    <property type="entry name" value="Ribosomal_eL33"/>
    <property type="match status" value="1"/>
</dbReference>
<evidence type="ECO:0000256" key="4">
    <source>
        <dbReference type="SAM" id="MobiDB-lite"/>
    </source>
</evidence>
<keyword evidence="2 5" id="KW-0689">Ribosomal protein</keyword>
<evidence type="ECO:0000256" key="1">
    <source>
        <dbReference type="ARBA" id="ARBA00009269"/>
    </source>
</evidence>
<name>A0A3R7LBR4_TRYRA</name>
<protein>
    <submittedName>
        <fullName evidence="5">Ribosomal protein L35A</fullName>
    </submittedName>
</protein>
<comment type="caution">
    <text evidence="5">The sequence shown here is derived from an EMBL/GenBank/DDBJ whole genome shotgun (WGS) entry which is preliminary data.</text>
</comment>
<dbReference type="Proteomes" id="UP000283634">
    <property type="component" value="Unassembled WGS sequence"/>
</dbReference>
<keyword evidence="6" id="KW-1185">Reference proteome</keyword>
<dbReference type="OrthoDB" id="1166329at2759"/>